<name>A0A3S2YKJ9_9HYPH</name>
<dbReference type="AlphaFoldDB" id="A0A3S2YKJ9"/>
<accession>A0A3S2YKJ9</accession>
<dbReference type="EMBL" id="SACP01000047">
    <property type="protein sequence ID" value="RVU13154.1"/>
    <property type="molecule type" value="Genomic_DNA"/>
</dbReference>
<protein>
    <submittedName>
        <fullName evidence="1">Phage tail protein</fullName>
    </submittedName>
</protein>
<comment type="caution">
    <text evidence="1">The sequence shown here is derived from an EMBL/GenBank/DDBJ whole genome shotgun (WGS) entry which is preliminary data.</text>
</comment>
<dbReference type="Proteomes" id="UP000286997">
    <property type="component" value="Unassembled WGS sequence"/>
</dbReference>
<dbReference type="GO" id="GO:0019058">
    <property type="term" value="P:viral life cycle"/>
    <property type="evidence" value="ECO:0007669"/>
    <property type="project" value="InterPro"/>
</dbReference>
<organism evidence="1 2">
    <name type="scientific">Methylobacterium oryzihabitans</name>
    <dbReference type="NCBI Taxonomy" id="2499852"/>
    <lineage>
        <taxon>Bacteria</taxon>
        <taxon>Pseudomonadati</taxon>
        <taxon>Pseudomonadota</taxon>
        <taxon>Alphaproteobacteria</taxon>
        <taxon>Hyphomicrobiales</taxon>
        <taxon>Methylobacteriaceae</taxon>
        <taxon>Methylobacterium</taxon>
    </lineage>
</organism>
<reference evidence="1 2" key="1">
    <citation type="submission" date="2019-01" db="EMBL/GenBank/DDBJ databases">
        <authorList>
            <person name="Chen W.-M."/>
        </authorList>
    </citation>
    <scope>NUCLEOTIDE SEQUENCE [LARGE SCALE GENOMIC DNA]</scope>
    <source>
        <strain evidence="1 2">TER-1</strain>
    </source>
</reference>
<dbReference type="Gene3D" id="3.30.1580.10">
    <property type="entry name" value="Head-to-tail joining protein W"/>
    <property type="match status" value="1"/>
</dbReference>
<keyword evidence="2" id="KW-1185">Reference proteome</keyword>
<dbReference type="RefSeq" id="WP_127733974.1">
    <property type="nucleotide sequence ID" value="NZ_SACP01000047.1"/>
</dbReference>
<proteinExistence type="predicted"/>
<dbReference type="InterPro" id="IPR036626">
    <property type="entry name" value="GpW_sf"/>
</dbReference>
<dbReference type="Pfam" id="PF02831">
    <property type="entry name" value="gpW"/>
    <property type="match status" value="1"/>
</dbReference>
<dbReference type="InterPro" id="IPR004174">
    <property type="entry name" value="GpW"/>
</dbReference>
<sequence length="72" mass="7842">MATQAMLDEARAAYHRIVTGKGVAEARGADGRTVKWHPGNLAELRTYISGLEKALGVPSMFARTRGRRVLFG</sequence>
<dbReference type="OrthoDB" id="7916639at2"/>
<dbReference type="SUPFAM" id="SSF64210">
    <property type="entry name" value="Head-to-tail joining protein W, gpW"/>
    <property type="match status" value="1"/>
</dbReference>
<evidence type="ECO:0000313" key="1">
    <source>
        <dbReference type="EMBL" id="RVU13154.1"/>
    </source>
</evidence>
<gene>
    <name evidence="1" type="ORF">EOE48_26970</name>
</gene>
<evidence type="ECO:0000313" key="2">
    <source>
        <dbReference type="Proteomes" id="UP000286997"/>
    </source>
</evidence>